<feature type="binding site" evidence="4">
    <location>
        <position position="205"/>
    </location>
    <ligand>
        <name>a divalent metal cation</name>
        <dbReference type="ChEBI" id="CHEBI:60240"/>
        <label>1</label>
    </ligand>
</feature>
<keyword evidence="3" id="KW-0378">Hydrolase</keyword>
<feature type="binding site" evidence="4">
    <location>
        <position position="12"/>
    </location>
    <ligand>
        <name>a divalent metal cation</name>
        <dbReference type="ChEBI" id="CHEBI:60240"/>
        <label>1</label>
    </ligand>
</feature>
<gene>
    <name evidence="5" type="ORF">EC580_02805</name>
</gene>
<comment type="caution">
    <text evidence="5">The sequence shown here is derived from an EMBL/GenBank/DDBJ whole genome shotgun (WGS) entry which is preliminary data.</text>
</comment>
<evidence type="ECO:0000256" key="1">
    <source>
        <dbReference type="ARBA" id="ARBA00009275"/>
    </source>
</evidence>
<protein>
    <submittedName>
        <fullName evidence="5">TatD family deoxyribonuclease</fullName>
    </submittedName>
</protein>
<dbReference type="PANTHER" id="PTHR46124:SF3">
    <property type="entry name" value="HYDROLASE"/>
    <property type="match status" value="1"/>
</dbReference>
<dbReference type="PANTHER" id="PTHR46124">
    <property type="entry name" value="D-AMINOACYL-TRNA DEACYLASE"/>
    <property type="match status" value="1"/>
</dbReference>
<dbReference type="PROSITE" id="PS01091">
    <property type="entry name" value="TATD_3"/>
    <property type="match status" value="1"/>
</dbReference>
<dbReference type="InterPro" id="IPR032466">
    <property type="entry name" value="Metal_Hydrolase"/>
</dbReference>
<dbReference type="SUPFAM" id="SSF51556">
    <property type="entry name" value="Metallo-dependent hydrolases"/>
    <property type="match status" value="1"/>
</dbReference>
<evidence type="ECO:0000256" key="3">
    <source>
        <dbReference type="ARBA" id="ARBA00022801"/>
    </source>
</evidence>
<feature type="binding site" evidence="4">
    <location>
        <position position="96"/>
    </location>
    <ligand>
        <name>a divalent metal cation</name>
        <dbReference type="ChEBI" id="CHEBI:60240"/>
        <label>1</label>
    </ligand>
</feature>
<dbReference type="CDD" id="cd01310">
    <property type="entry name" value="TatD_DNAse"/>
    <property type="match status" value="1"/>
</dbReference>
<keyword evidence="2 4" id="KW-0479">Metal-binding</keyword>
<comment type="similarity">
    <text evidence="1">Belongs to the metallo-dependent hydrolases superfamily. TatD-type hydrolase family.</text>
</comment>
<dbReference type="PROSITE" id="PS01090">
    <property type="entry name" value="TATD_2"/>
    <property type="match status" value="1"/>
</dbReference>
<feature type="binding site" evidence="4">
    <location>
        <position position="155"/>
    </location>
    <ligand>
        <name>a divalent metal cation</name>
        <dbReference type="ChEBI" id="CHEBI:60240"/>
        <label>2</label>
    </ligand>
</feature>
<dbReference type="PROSITE" id="PS01137">
    <property type="entry name" value="TATD_1"/>
    <property type="match status" value="1"/>
</dbReference>
<dbReference type="PIRSF" id="PIRSF005902">
    <property type="entry name" value="DNase_TatD"/>
    <property type="match status" value="1"/>
</dbReference>
<dbReference type="OrthoDB" id="9810005at2"/>
<evidence type="ECO:0000313" key="5">
    <source>
        <dbReference type="EMBL" id="RNF68577.1"/>
    </source>
</evidence>
<accession>A0A3M8RJG6</accession>
<dbReference type="GO" id="GO:0005829">
    <property type="term" value="C:cytosol"/>
    <property type="evidence" value="ECO:0007669"/>
    <property type="project" value="TreeGrafter"/>
</dbReference>
<dbReference type="GO" id="GO:0016788">
    <property type="term" value="F:hydrolase activity, acting on ester bonds"/>
    <property type="evidence" value="ECO:0007669"/>
    <property type="project" value="InterPro"/>
</dbReference>
<evidence type="ECO:0000256" key="2">
    <source>
        <dbReference type="ARBA" id="ARBA00022723"/>
    </source>
</evidence>
<organism evidence="5">
    <name type="scientific">Acidithiobacillus sulfuriphilus</name>
    <dbReference type="NCBI Taxonomy" id="1867749"/>
    <lineage>
        <taxon>Bacteria</taxon>
        <taxon>Pseudomonadati</taxon>
        <taxon>Pseudomonadota</taxon>
        <taxon>Acidithiobacillia</taxon>
        <taxon>Acidithiobacillales</taxon>
        <taxon>Acidithiobacillaceae</taxon>
        <taxon>Acidithiobacillus</taxon>
    </lineage>
</organism>
<sequence>MEAPLLNLFDSHCHLDDAIFATDRAEVLQRARQAGVTQMVVPAYSAAYWERLRSLCASDPNLHPAYGIHPGLVTEHTDRDLQRLEDYLPEAVAIGEIGLDRWPGAPDLAPQQRFLMRQLGMARAAGLPVILHARHAVEDLLLTLRRYPGVRGVVHSFAGSAVQARQLINQGFLLGFGGAITYPRAQRLRALVSGLPATAILLETDAPYQPLWGHQGERNEPALLGEVLNVMAGLRRESARDLAAITTANARTLFSIPAQEQPA</sequence>
<dbReference type="RefSeq" id="WP_123101984.1">
    <property type="nucleotide sequence ID" value="NZ_CP127527.1"/>
</dbReference>
<evidence type="ECO:0000256" key="4">
    <source>
        <dbReference type="PIRSR" id="PIRSR005902-1"/>
    </source>
</evidence>
<dbReference type="InterPro" id="IPR001130">
    <property type="entry name" value="TatD-like"/>
</dbReference>
<dbReference type="GO" id="GO:0046872">
    <property type="term" value="F:metal ion binding"/>
    <property type="evidence" value="ECO:0007669"/>
    <property type="project" value="UniProtKB-KW"/>
</dbReference>
<dbReference type="FunFam" id="3.20.20.140:FF:000005">
    <property type="entry name" value="TatD family hydrolase"/>
    <property type="match status" value="1"/>
</dbReference>
<feature type="binding site" evidence="4">
    <location>
        <position position="14"/>
    </location>
    <ligand>
        <name>a divalent metal cation</name>
        <dbReference type="ChEBI" id="CHEBI:60240"/>
        <label>1</label>
    </ligand>
</feature>
<dbReference type="Gene3D" id="3.20.20.140">
    <property type="entry name" value="Metal-dependent hydrolases"/>
    <property type="match status" value="1"/>
</dbReference>
<reference evidence="5" key="1">
    <citation type="submission" date="2018-10" db="EMBL/GenBank/DDBJ databases">
        <title>Acidithiobacillus sulfuriphilus sp. nov.: an extremely acidophilic sulfur-oxidizing chemolithotroph isolated from a neutral pH environment.</title>
        <authorList>
            <person name="Falagan C."/>
            <person name="Moya-Beltran A."/>
            <person name="Quatrini R."/>
            <person name="Johnson D.B."/>
        </authorList>
    </citation>
    <scope>NUCLEOTIDE SEQUENCE [LARGE SCALE GENOMIC DNA]</scope>
    <source>
        <strain evidence="5">CJ-2</strain>
    </source>
</reference>
<feature type="binding site" evidence="4">
    <location>
        <position position="132"/>
    </location>
    <ligand>
        <name>a divalent metal cation</name>
        <dbReference type="ChEBI" id="CHEBI:60240"/>
        <label>2</label>
    </ligand>
</feature>
<dbReference type="Pfam" id="PF01026">
    <property type="entry name" value="TatD_DNase"/>
    <property type="match status" value="1"/>
</dbReference>
<dbReference type="InterPro" id="IPR018228">
    <property type="entry name" value="DNase_TatD-rel_CS"/>
</dbReference>
<proteinExistence type="inferred from homology"/>
<dbReference type="EMBL" id="RIZI01000118">
    <property type="protein sequence ID" value="RNF68577.1"/>
    <property type="molecule type" value="Genomic_DNA"/>
</dbReference>
<dbReference type="AlphaFoldDB" id="A0A3M8RJG6"/>
<name>A0A3M8RJG6_9PROT</name>